<dbReference type="Proteomes" id="UP000197424">
    <property type="component" value="Chromosome"/>
</dbReference>
<organism evidence="5 6">
    <name type="scientific">Laribacter hongkongensis</name>
    <dbReference type="NCBI Taxonomy" id="168471"/>
    <lineage>
        <taxon>Bacteria</taxon>
        <taxon>Pseudomonadati</taxon>
        <taxon>Pseudomonadota</taxon>
        <taxon>Betaproteobacteria</taxon>
        <taxon>Neisseriales</taxon>
        <taxon>Aquaspirillaceae</taxon>
        <taxon>Laribacter</taxon>
    </lineage>
</organism>
<dbReference type="InterPro" id="IPR007809">
    <property type="entry name" value="FlgN-like"/>
</dbReference>
<keyword evidence="3" id="KW-1005">Bacterial flagellum biogenesis</keyword>
<dbReference type="SUPFAM" id="SSF140566">
    <property type="entry name" value="FlgN-like"/>
    <property type="match status" value="1"/>
</dbReference>
<dbReference type="RefSeq" id="WP_088860075.1">
    <property type="nucleotide sequence ID" value="NZ_CP022115.1"/>
</dbReference>
<comment type="function">
    <text evidence="1">Required for the efficient initiation of filament assembly.</text>
</comment>
<evidence type="ECO:0000256" key="4">
    <source>
        <dbReference type="SAM" id="MobiDB-lite"/>
    </source>
</evidence>
<accession>A0A248LG69</accession>
<sequence>MSQPASLTTEQHLARHLGEETAEYEIMQALLADEQRALITGNPQEVELLATSKLRQLERIDVLGRTRADLMHQLGLNDRTALYSWLAGRPDMLSAWQRLELVSEKARAANSTNGKLIAERLTHVNQAISTLMSSDQSTLGYERDGSARSAISGGRSFGAA</sequence>
<evidence type="ECO:0000256" key="3">
    <source>
        <dbReference type="ARBA" id="ARBA00022795"/>
    </source>
</evidence>
<evidence type="ECO:0000313" key="5">
    <source>
        <dbReference type="EMBL" id="ASJ23406.1"/>
    </source>
</evidence>
<feature type="region of interest" description="Disordered" evidence="4">
    <location>
        <begin position="138"/>
        <end position="160"/>
    </location>
</feature>
<gene>
    <name evidence="5" type="ORF">LHGZ1_0575</name>
</gene>
<dbReference type="InterPro" id="IPR036679">
    <property type="entry name" value="FlgN-like_sf"/>
</dbReference>
<dbReference type="Pfam" id="PF05130">
    <property type="entry name" value="FlgN"/>
    <property type="match status" value="1"/>
</dbReference>
<reference evidence="6" key="1">
    <citation type="submission" date="2017-06" db="EMBL/GenBank/DDBJ databases">
        <title>Whole genome sequence of Laribacter hongkongensis LHGZ1.</title>
        <authorList>
            <person name="Chen D."/>
            <person name="Wu H."/>
            <person name="Chen J."/>
        </authorList>
    </citation>
    <scope>NUCLEOTIDE SEQUENCE [LARGE SCALE GENOMIC DNA]</scope>
    <source>
        <strain evidence="6">LHGZ1</strain>
    </source>
</reference>
<name>A0A248LG69_9NEIS</name>
<comment type="similarity">
    <text evidence="2">Belongs to the FlgN family.</text>
</comment>
<evidence type="ECO:0000313" key="6">
    <source>
        <dbReference type="Proteomes" id="UP000197424"/>
    </source>
</evidence>
<evidence type="ECO:0000256" key="1">
    <source>
        <dbReference type="ARBA" id="ARBA00002397"/>
    </source>
</evidence>
<dbReference type="EMBL" id="CP022115">
    <property type="protein sequence ID" value="ASJ23406.1"/>
    <property type="molecule type" value="Genomic_DNA"/>
</dbReference>
<proteinExistence type="inferred from homology"/>
<evidence type="ECO:0000256" key="2">
    <source>
        <dbReference type="ARBA" id="ARBA00007703"/>
    </source>
</evidence>
<dbReference type="GO" id="GO:0044780">
    <property type="term" value="P:bacterial-type flagellum assembly"/>
    <property type="evidence" value="ECO:0007669"/>
    <property type="project" value="InterPro"/>
</dbReference>
<feature type="compositionally biased region" description="Low complexity" evidence="4">
    <location>
        <begin position="147"/>
        <end position="160"/>
    </location>
</feature>
<protein>
    <submittedName>
        <fullName evidence="5">FlgN domain containing protein</fullName>
    </submittedName>
</protein>
<dbReference type="OrthoDB" id="8546556at2"/>
<dbReference type="Gene3D" id="1.20.58.300">
    <property type="entry name" value="FlgN-like"/>
    <property type="match status" value="1"/>
</dbReference>
<dbReference type="AlphaFoldDB" id="A0A248LG69"/>